<dbReference type="Proteomes" id="UP000663879">
    <property type="component" value="Unassembled WGS sequence"/>
</dbReference>
<organism evidence="1 2">
    <name type="scientific">Brachionus calyciflorus</name>
    <dbReference type="NCBI Taxonomy" id="104777"/>
    <lineage>
        <taxon>Eukaryota</taxon>
        <taxon>Metazoa</taxon>
        <taxon>Spiralia</taxon>
        <taxon>Gnathifera</taxon>
        <taxon>Rotifera</taxon>
        <taxon>Eurotatoria</taxon>
        <taxon>Monogononta</taxon>
        <taxon>Pseudotrocha</taxon>
        <taxon>Ploima</taxon>
        <taxon>Brachionidae</taxon>
        <taxon>Brachionus</taxon>
    </lineage>
</organism>
<evidence type="ECO:0000313" key="2">
    <source>
        <dbReference type="Proteomes" id="UP000663879"/>
    </source>
</evidence>
<reference evidence="1" key="1">
    <citation type="submission" date="2021-02" db="EMBL/GenBank/DDBJ databases">
        <authorList>
            <person name="Nowell W R."/>
        </authorList>
    </citation>
    <scope>NUCLEOTIDE SEQUENCE</scope>
    <source>
        <strain evidence="1">Ploen Becks lab</strain>
    </source>
</reference>
<accession>A0A814RET4</accession>
<name>A0A814RET4_9BILA</name>
<keyword evidence="2" id="KW-1185">Reference proteome</keyword>
<sequence>MSRNLIDDNIWRFLLTGGVGLENPYPNPAPAWLT</sequence>
<proteinExistence type="predicted"/>
<dbReference type="AlphaFoldDB" id="A0A814RET4"/>
<feature type="non-terminal residue" evidence="1">
    <location>
        <position position="1"/>
    </location>
</feature>
<evidence type="ECO:0000313" key="1">
    <source>
        <dbReference type="EMBL" id="CAF1133034.1"/>
    </source>
</evidence>
<gene>
    <name evidence="1" type="ORF">OXX778_LOCUS22565</name>
</gene>
<comment type="caution">
    <text evidence="1">The sequence shown here is derived from an EMBL/GenBank/DDBJ whole genome shotgun (WGS) entry which is preliminary data.</text>
</comment>
<dbReference type="OrthoDB" id="447173at2759"/>
<dbReference type="EMBL" id="CAJNOC010009804">
    <property type="protein sequence ID" value="CAF1133034.1"/>
    <property type="molecule type" value="Genomic_DNA"/>
</dbReference>
<protein>
    <submittedName>
        <fullName evidence="1">Uncharacterized protein</fullName>
    </submittedName>
</protein>